<evidence type="ECO:0000313" key="4">
    <source>
        <dbReference type="Proteomes" id="UP000662111"/>
    </source>
</evidence>
<accession>A0ABQ2F7Z4</accession>
<keyword evidence="4" id="KW-1185">Reference proteome</keyword>
<evidence type="ECO:0008006" key="5">
    <source>
        <dbReference type="Google" id="ProtNLM"/>
    </source>
</evidence>
<keyword evidence="2" id="KW-0812">Transmembrane</keyword>
<dbReference type="EMBL" id="BMLB01000003">
    <property type="protein sequence ID" value="GGK70964.1"/>
    <property type="molecule type" value="Genomic_DNA"/>
</dbReference>
<keyword evidence="2" id="KW-0472">Membrane</keyword>
<reference evidence="4" key="1">
    <citation type="journal article" date="2019" name="Int. J. Syst. Evol. Microbiol.">
        <title>The Global Catalogue of Microorganisms (GCM) 10K type strain sequencing project: providing services to taxonomists for standard genome sequencing and annotation.</title>
        <authorList>
            <consortium name="The Broad Institute Genomics Platform"/>
            <consortium name="The Broad Institute Genome Sequencing Center for Infectious Disease"/>
            <person name="Wu L."/>
            <person name="Ma J."/>
        </authorList>
    </citation>
    <scope>NUCLEOTIDE SEQUENCE [LARGE SCALE GENOMIC DNA]</scope>
    <source>
        <strain evidence="4">CGMCC 1.5362</strain>
    </source>
</reference>
<comment type="caution">
    <text evidence="3">The sequence shown here is derived from an EMBL/GenBank/DDBJ whole genome shotgun (WGS) entry which is preliminary data.</text>
</comment>
<sequence length="112" mass="11726">MLVILGLVLLLIALIVGIAGVLTNSDPLTDAFSVFGFAVDGTTGTLFLYGIVVGAVAMLGLSLVLAGASRSSRRGHDARRGLKESRRETASAVHERDNMRDQRNVARGGSST</sequence>
<gene>
    <name evidence="3" type="ORF">GCM10011509_19260</name>
</gene>
<evidence type="ECO:0000313" key="3">
    <source>
        <dbReference type="EMBL" id="GGK70964.1"/>
    </source>
</evidence>
<proteinExistence type="predicted"/>
<protein>
    <recommendedName>
        <fullName evidence="5">DUF1049 domain-containing protein</fullName>
    </recommendedName>
</protein>
<keyword evidence="2" id="KW-1133">Transmembrane helix</keyword>
<evidence type="ECO:0000256" key="2">
    <source>
        <dbReference type="SAM" id="Phobius"/>
    </source>
</evidence>
<dbReference type="Proteomes" id="UP000662111">
    <property type="component" value="Unassembled WGS sequence"/>
</dbReference>
<name>A0ABQ2F7Z4_9MICO</name>
<feature type="compositionally biased region" description="Basic and acidic residues" evidence="1">
    <location>
        <begin position="74"/>
        <end position="104"/>
    </location>
</feature>
<evidence type="ECO:0000256" key="1">
    <source>
        <dbReference type="SAM" id="MobiDB-lite"/>
    </source>
</evidence>
<feature type="region of interest" description="Disordered" evidence="1">
    <location>
        <begin position="68"/>
        <end position="112"/>
    </location>
</feature>
<dbReference type="RefSeq" id="WP_022921224.1">
    <property type="nucleotide sequence ID" value="NZ_BMLB01000003.1"/>
</dbReference>
<feature type="transmembrane region" description="Helical" evidence="2">
    <location>
        <begin position="47"/>
        <end position="66"/>
    </location>
</feature>
<organism evidence="3 4">
    <name type="scientific">Ornithinimicrobium pekingense</name>
    <dbReference type="NCBI Taxonomy" id="384677"/>
    <lineage>
        <taxon>Bacteria</taxon>
        <taxon>Bacillati</taxon>
        <taxon>Actinomycetota</taxon>
        <taxon>Actinomycetes</taxon>
        <taxon>Micrococcales</taxon>
        <taxon>Ornithinimicrobiaceae</taxon>
        <taxon>Ornithinimicrobium</taxon>
    </lineage>
</organism>